<evidence type="ECO:0000313" key="1">
    <source>
        <dbReference type="EMBL" id="PJJ59180.1"/>
    </source>
</evidence>
<evidence type="ECO:0000313" key="2">
    <source>
        <dbReference type="Proteomes" id="UP000228535"/>
    </source>
</evidence>
<keyword evidence="2" id="KW-1185">Reference proteome</keyword>
<comment type="caution">
    <text evidence="1">The sequence shown here is derived from an EMBL/GenBank/DDBJ whole genome shotgun (WGS) entry which is preliminary data.</text>
</comment>
<dbReference type="RefSeq" id="WP_100334909.1">
    <property type="nucleotide sequence ID" value="NZ_PGFA01000001.1"/>
</dbReference>
<accession>A0A2M9BMQ0</accession>
<dbReference type="OrthoDB" id="887126at2"/>
<evidence type="ECO:0008006" key="3">
    <source>
        <dbReference type="Google" id="ProtNLM"/>
    </source>
</evidence>
<reference evidence="1 2" key="1">
    <citation type="submission" date="2017-11" db="EMBL/GenBank/DDBJ databases">
        <title>Genomic Encyclopedia of Archaeal and Bacterial Type Strains, Phase II (KMG-II): From Individual Species to Whole Genera.</title>
        <authorList>
            <person name="Goeker M."/>
        </authorList>
    </citation>
    <scope>NUCLEOTIDE SEQUENCE [LARGE SCALE GENOMIC DNA]</scope>
    <source>
        <strain evidence="1 2">DSM 11115</strain>
    </source>
</reference>
<proteinExistence type="predicted"/>
<organism evidence="1 2">
    <name type="scientific">Hymenobacter chitinivorans DSM 11115</name>
    <dbReference type="NCBI Taxonomy" id="1121954"/>
    <lineage>
        <taxon>Bacteria</taxon>
        <taxon>Pseudomonadati</taxon>
        <taxon>Bacteroidota</taxon>
        <taxon>Cytophagia</taxon>
        <taxon>Cytophagales</taxon>
        <taxon>Hymenobacteraceae</taxon>
        <taxon>Hymenobacter</taxon>
    </lineage>
</organism>
<protein>
    <recommendedName>
        <fullName evidence="3">Biopolymer transport protein ExbD/TolR</fullName>
    </recommendedName>
</protein>
<gene>
    <name evidence="1" type="ORF">CLV45_0595</name>
</gene>
<dbReference type="EMBL" id="PGFA01000001">
    <property type="protein sequence ID" value="PJJ59180.1"/>
    <property type="molecule type" value="Genomic_DNA"/>
</dbReference>
<dbReference type="AlphaFoldDB" id="A0A2M9BMQ0"/>
<sequence>MANSAAYHTRRTSFRVSLEMAALTGIALSLCLLLASSGPLRSATPPVQLPLTYGQPPTCILLDNPPIIISLDAQNRAYLETDSLTQTSLVQYVARQHGISFTAAELQQLGQLPFLSQSIEQLPAWLSASPTQRRDYAVGIPVAPGNDQLSEYIVASSNLYVTLYSPSYFSAGICPHFRIRADARLSFARVRQIMRVLQNQGINRFDFVVNYQ</sequence>
<dbReference type="Proteomes" id="UP000228535">
    <property type="component" value="Unassembled WGS sequence"/>
</dbReference>
<name>A0A2M9BMQ0_9BACT</name>